<feature type="region of interest" description="Disordered" evidence="1">
    <location>
        <begin position="1"/>
        <end position="21"/>
    </location>
</feature>
<evidence type="ECO:0000256" key="1">
    <source>
        <dbReference type="SAM" id="MobiDB-lite"/>
    </source>
</evidence>
<gene>
    <name evidence="2" type="ORF">ACM44_12250</name>
</gene>
<dbReference type="Proteomes" id="UP000035900">
    <property type="component" value="Unassembled WGS sequence"/>
</dbReference>
<protein>
    <submittedName>
        <fullName evidence="2">Uncharacterized protein</fullName>
    </submittedName>
</protein>
<proteinExistence type="predicted"/>
<reference evidence="2 3" key="1">
    <citation type="journal article" date="2004" name="Int. J. Syst. Evol. Microbiol.">
        <title>Kaistella koreensis gen. nov., sp. nov., a novel member of the Chryseobacterium-Bergeyella-Riemerella branch.</title>
        <authorList>
            <person name="Kim M.K."/>
            <person name="Im W.T."/>
            <person name="Shin Y.K."/>
            <person name="Lim J.H."/>
            <person name="Kim S.H."/>
            <person name="Lee B.C."/>
            <person name="Park M.Y."/>
            <person name="Lee K.Y."/>
            <person name="Lee S.T."/>
        </authorList>
    </citation>
    <scope>NUCLEOTIDE SEQUENCE [LARGE SCALE GENOMIC DNA]</scope>
    <source>
        <strain evidence="2 3">CCUG 49689</strain>
    </source>
</reference>
<keyword evidence="3" id="KW-1185">Reference proteome</keyword>
<dbReference type="EMBL" id="LFNG01000019">
    <property type="protein sequence ID" value="KMQ70408.1"/>
    <property type="molecule type" value="Genomic_DNA"/>
</dbReference>
<name>A0A0J7IVS7_9FLAO</name>
<sequence length="112" mass="12298">MSVGHNGSSRPGDRRKTTEESILFRPPGGVAVWRHAHKMNLMVNQISSSGRVLTDHLIRGIAKMNPKEAVFHSPEDFFAVHSKVGIRSMLLIAGPIRSSQHEAGTACPEDKM</sequence>
<evidence type="ECO:0000313" key="3">
    <source>
        <dbReference type="Proteomes" id="UP000035900"/>
    </source>
</evidence>
<accession>A0A0J7IVS7</accession>
<comment type="caution">
    <text evidence="2">The sequence shown here is derived from an EMBL/GenBank/DDBJ whole genome shotgun (WGS) entry which is preliminary data.</text>
</comment>
<evidence type="ECO:0000313" key="2">
    <source>
        <dbReference type="EMBL" id="KMQ70408.1"/>
    </source>
</evidence>
<organism evidence="2 3">
    <name type="scientific">Chryseobacterium koreense CCUG 49689</name>
    <dbReference type="NCBI Taxonomy" id="1304281"/>
    <lineage>
        <taxon>Bacteria</taxon>
        <taxon>Pseudomonadati</taxon>
        <taxon>Bacteroidota</taxon>
        <taxon>Flavobacteriia</taxon>
        <taxon>Flavobacteriales</taxon>
        <taxon>Weeksellaceae</taxon>
        <taxon>Chryseobacterium group</taxon>
        <taxon>Chryseobacterium</taxon>
    </lineage>
</organism>
<dbReference type="AlphaFoldDB" id="A0A0J7IVS7"/>
<dbReference type="PATRIC" id="fig|1304281.5.peg.2641"/>